<dbReference type="Gene3D" id="3.20.20.80">
    <property type="entry name" value="Glycosidases"/>
    <property type="match status" value="1"/>
</dbReference>
<dbReference type="RefSeq" id="WP_184802165.1">
    <property type="nucleotide sequence ID" value="NZ_JACHMY010000001.1"/>
</dbReference>
<name>A0A7W9JE22_9ACTN</name>
<dbReference type="AlphaFoldDB" id="A0A7W9JE22"/>
<dbReference type="Proteomes" id="UP000549971">
    <property type="component" value="Unassembled WGS sequence"/>
</dbReference>
<gene>
    <name evidence="1" type="ORF">HDA39_006806</name>
</gene>
<dbReference type="EMBL" id="JACHMY010000001">
    <property type="protein sequence ID" value="MBB5840072.1"/>
    <property type="molecule type" value="Genomic_DNA"/>
</dbReference>
<organism evidence="1 2">
    <name type="scientific">Kribbella italica</name>
    <dbReference type="NCBI Taxonomy" id="1540520"/>
    <lineage>
        <taxon>Bacteria</taxon>
        <taxon>Bacillati</taxon>
        <taxon>Actinomycetota</taxon>
        <taxon>Actinomycetes</taxon>
        <taxon>Propionibacteriales</taxon>
        <taxon>Kribbellaceae</taxon>
        <taxon>Kribbella</taxon>
    </lineage>
</organism>
<reference evidence="1 2" key="1">
    <citation type="submission" date="2020-08" db="EMBL/GenBank/DDBJ databases">
        <title>Sequencing the genomes of 1000 actinobacteria strains.</title>
        <authorList>
            <person name="Klenk H.-P."/>
        </authorList>
    </citation>
    <scope>NUCLEOTIDE SEQUENCE [LARGE SCALE GENOMIC DNA]</scope>
    <source>
        <strain evidence="1 2">DSM 28967</strain>
    </source>
</reference>
<sequence>MSDVPDRLVAMQIGAVSFVDEGVDQTLDILADRGAVNALFLATPTWTRGTGGRQIPGHPIPDHGGQEYDLGWVGGNYATTHPQYYGNTVLGSAGQAPEHPDLDLLGEVIPKARERGMKSFAWMEESGGAKQLRTYPNFVKVLEVDAWGRPGRRPCFNNPDYRNWHLSFVEDYLQSYELDGLAWCSERPGPLNMLMQGTVDVAEVGCFCPHCRQFGRERGIDVDRAMRGYRELVEWNQRVGAGERPADGAFVTFWRILLNFPEVLAWQTLWTESQRQLYRDIYGVAKALSPAVQVGWHVYHNISFSPFYRADQDYAEMAKFSDFIKVVIYNNCAGPRFFTWVKSICGALFADADPEDVYPLMMKLLQLDEGSYDKLPQAGFTADYVRRETERAVAGVGGQSLIYPGIDIDIPVGVAKQRGLESPRDLGTKINWDDNEGDLTQCTRDSVRDAVLAAFAGGAEGVVLSRKYSEMVLDNLSGSGDALKSLAG</sequence>
<proteinExistence type="predicted"/>
<keyword evidence="2" id="KW-1185">Reference proteome</keyword>
<accession>A0A7W9JE22</accession>
<comment type="caution">
    <text evidence="1">The sequence shown here is derived from an EMBL/GenBank/DDBJ whole genome shotgun (WGS) entry which is preliminary data.</text>
</comment>
<protein>
    <submittedName>
        <fullName evidence="1">Uncharacterized protein</fullName>
    </submittedName>
</protein>
<evidence type="ECO:0000313" key="1">
    <source>
        <dbReference type="EMBL" id="MBB5840072.1"/>
    </source>
</evidence>
<evidence type="ECO:0000313" key="2">
    <source>
        <dbReference type="Proteomes" id="UP000549971"/>
    </source>
</evidence>